<dbReference type="InterPro" id="IPR009050">
    <property type="entry name" value="Globin-like_sf"/>
</dbReference>
<protein>
    <submittedName>
        <fullName evidence="1">Cyanoglobin</fullName>
    </submittedName>
</protein>
<accession>A0A1X1RMK0</accession>
<reference evidence="1 2" key="1">
    <citation type="submission" date="2016-01" db="EMBL/GenBank/DDBJ databases">
        <title>The new phylogeny of the genus Mycobacterium.</title>
        <authorList>
            <person name="Tarcisio F."/>
            <person name="Conor M."/>
            <person name="Antonella G."/>
            <person name="Elisabetta G."/>
            <person name="Giulia F.S."/>
            <person name="Sara T."/>
            <person name="Anna F."/>
            <person name="Clotilde B."/>
            <person name="Roberto B."/>
            <person name="Veronica D.S."/>
            <person name="Fabio R."/>
            <person name="Monica P."/>
            <person name="Olivier J."/>
            <person name="Enrico T."/>
            <person name="Nicola S."/>
        </authorList>
    </citation>
    <scope>NUCLEOTIDE SEQUENCE [LARGE SCALE GENOMIC DNA]</scope>
    <source>
        <strain evidence="1 2">DSM 44179</strain>
    </source>
</reference>
<dbReference type="SUPFAM" id="SSF46458">
    <property type="entry name" value="Globin-like"/>
    <property type="match status" value="1"/>
</dbReference>
<gene>
    <name evidence="1" type="ORF">AWC04_01140</name>
</gene>
<dbReference type="Proteomes" id="UP000193484">
    <property type="component" value="Unassembled WGS sequence"/>
</dbReference>
<organism evidence="1 2">
    <name type="scientific">Mycolicibacterium fallax</name>
    <name type="common">Mycobacterium fallax</name>
    <dbReference type="NCBI Taxonomy" id="1793"/>
    <lineage>
        <taxon>Bacteria</taxon>
        <taxon>Bacillati</taxon>
        <taxon>Actinomycetota</taxon>
        <taxon>Actinomycetes</taxon>
        <taxon>Mycobacteriales</taxon>
        <taxon>Mycobacteriaceae</taxon>
        <taxon>Mycolicibacterium</taxon>
    </lineage>
</organism>
<dbReference type="EMBL" id="LQOJ01000006">
    <property type="protein sequence ID" value="ORV09712.1"/>
    <property type="molecule type" value="Genomic_DNA"/>
</dbReference>
<dbReference type="CDD" id="cd08916">
    <property type="entry name" value="TrHb3_P"/>
    <property type="match status" value="1"/>
</dbReference>
<dbReference type="InterPro" id="IPR012292">
    <property type="entry name" value="Globin/Proto"/>
</dbReference>
<dbReference type="AlphaFoldDB" id="A0A1X1RMK0"/>
<dbReference type="Gene3D" id="1.10.490.10">
    <property type="entry name" value="Globins"/>
    <property type="match status" value="1"/>
</dbReference>
<dbReference type="RefSeq" id="WP_085092507.1">
    <property type="nucleotide sequence ID" value="NZ_AP022603.1"/>
</dbReference>
<name>A0A1X1RMK0_MYCFA</name>
<dbReference type="GO" id="GO:0020037">
    <property type="term" value="F:heme binding"/>
    <property type="evidence" value="ECO:0007669"/>
    <property type="project" value="InterPro"/>
</dbReference>
<sequence length="137" mass="15848">MADRDDVYLLLSTFYGRALVDALLQDPFEDIRAKGLESHLPVMCDFWETMLFRARKYRGSALTVHKPIHTAHPLTSQHFIRWLSLWMETVDELFAGPIAEQAKIIGRRTAWAMHRALVGHDADDLDDFVDREALIIR</sequence>
<evidence type="ECO:0000313" key="2">
    <source>
        <dbReference type="Proteomes" id="UP000193484"/>
    </source>
</evidence>
<dbReference type="STRING" id="1793.AWC04_01140"/>
<proteinExistence type="predicted"/>
<comment type="caution">
    <text evidence="1">The sequence shown here is derived from an EMBL/GenBank/DDBJ whole genome shotgun (WGS) entry which is preliminary data.</text>
</comment>
<evidence type="ECO:0000313" key="1">
    <source>
        <dbReference type="EMBL" id="ORV09712.1"/>
    </source>
</evidence>
<dbReference type="OrthoDB" id="25954at2"/>
<keyword evidence="2" id="KW-1185">Reference proteome</keyword>
<dbReference type="GO" id="GO:0019825">
    <property type="term" value="F:oxygen binding"/>
    <property type="evidence" value="ECO:0007669"/>
    <property type="project" value="InterPro"/>
</dbReference>